<sequence length="360" mass="40995">MAILWMNLALVFIFSFFARYASTSAVTTVGAAPYTTIKPNRLLMLGAMAVLVLVSGLRSNIGDTFNYRNIYVDNEFTWEYVLGEKDIGFGILQMLLKQLSADPQIMIFTSALITNVLIVFVLYKYSRMFELSLFVYITGGLFLVSMNGIRQTLAAAIAFTALKYLIDGSWKKYMLAVIFASLFHQSALVLIPIYFIVRFKAWSKATVALVLLSIVIVIGFEQFSSVLFSAIEDTQYGAYKEFDEGGASTIRVAVTAVPLLIAYLGREKLKRIFPLSDIIVNLALLNLVFMIVSTQSWIFARFSIYFGLYQLILISWVVKLFREKDQKFVYFGIIVCYLFYYYYESVVSLGILYKSNYLIW</sequence>
<dbReference type="Pfam" id="PF14897">
    <property type="entry name" value="EpsG"/>
    <property type="match status" value="1"/>
</dbReference>
<feature type="transmembrane region" description="Helical" evidence="1">
    <location>
        <begin position="41"/>
        <end position="61"/>
    </location>
</feature>
<feature type="transmembrane region" description="Helical" evidence="1">
    <location>
        <begin position="248"/>
        <end position="265"/>
    </location>
</feature>
<dbReference type="AlphaFoldDB" id="A0A0C2RGP8"/>
<feature type="transmembrane region" description="Helical" evidence="1">
    <location>
        <begin position="298"/>
        <end position="321"/>
    </location>
</feature>
<dbReference type="Proteomes" id="UP000031938">
    <property type="component" value="Unassembled WGS sequence"/>
</dbReference>
<keyword evidence="3" id="KW-1185">Reference proteome</keyword>
<feature type="transmembrane region" description="Helical" evidence="1">
    <location>
        <begin position="176"/>
        <end position="197"/>
    </location>
</feature>
<feature type="transmembrane region" description="Helical" evidence="1">
    <location>
        <begin position="105"/>
        <end position="123"/>
    </location>
</feature>
<feature type="transmembrane region" description="Helical" evidence="1">
    <location>
        <begin position="328"/>
        <end position="353"/>
    </location>
</feature>
<name>A0A0C2RGP8_9BACL</name>
<dbReference type="PATRIC" id="fig|889306.3.peg.820"/>
<dbReference type="EMBL" id="JXRP01000009">
    <property type="protein sequence ID" value="KIL49350.1"/>
    <property type="molecule type" value="Genomic_DNA"/>
</dbReference>
<feature type="transmembrane region" description="Helical" evidence="1">
    <location>
        <begin position="209"/>
        <end position="228"/>
    </location>
</feature>
<dbReference type="RefSeq" id="WP_041086472.1">
    <property type="nucleotide sequence ID" value="NZ_JXRP01000009.1"/>
</dbReference>
<accession>A0A0C2RGP8</accession>
<evidence type="ECO:0000256" key="1">
    <source>
        <dbReference type="SAM" id="Phobius"/>
    </source>
</evidence>
<protein>
    <submittedName>
        <fullName evidence="2">Capsular polysaccharide biosynthesis protein</fullName>
    </submittedName>
</protein>
<dbReference type="OrthoDB" id="1649543at2"/>
<dbReference type="InterPro" id="IPR049458">
    <property type="entry name" value="EpsG-like"/>
</dbReference>
<keyword evidence="1" id="KW-1133">Transmembrane helix</keyword>
<feature type="transmembrane region" description="Helical" evidence="1">
    <location>
        <begin position="272"/>
        <end position="292"/>
    </location>
</feature>
<reference evidence="2 3" key="1">
    <citation type="submission" date="2015-01" db="EMBL/GenBank/DDBJ databases">
        <title>Genome sequencing of Jeotgalibacillus soli.</title>
        <authorList>
            <person name="Goh K.M."/>
            <person name="Chan K.-G."/>
            <person name="Yaakop A.S."/>
            <person name="Ee R."/>
            <person name="Gan H.M."/>
            <person name="Chan C.S."/>
        </authorList>
    </citation>
    <scope>NUCLEOTIDE SEQUENCE [LARGE SCALE GENOMIC DNA]</scope>
    <source>
        <strain evidence="2 3">P9</strain>
    </source>
</reference>
<keyword evidence="1" id="KW-0812">Transmembrane</keyword>
<keyword evidence="1" id="KW-0472">Membrane</keyword>
<organism evidence="2 3">
    <name type="scientific">Jeotgalibacillus soli</name>
    <dbReference type="NCBI Taxonomy" id="889306"/>
    <lineage>
        <taxon>Bacteria</taxon>
        <taxon>Bacillati</taxon>
        <taxon>Bacillota</taxon>
        <taxon>Bacilli</taxon>
        <taxon>Bacillales</taxon>
        <taxon>Caryophanaceae</taxon>
        <taxon>Jeotgalibacillus</taxon>
    </lineage>
</organism>
<feature type="transmembrane region" description="Helical" evidence="1">
    <location>
        <begin position="129"/>
        <end position="146"/>
    </location>
</feature>
<dbReference type="STRING" id="889306.KP78_08180"/>
<evidence type="ECO:0000313" key="2">
    <source>
        <dbReference type="EMBL" id="KIL49350.1"/>
    </source>
</evidence>
<proteinExistence type="predicted"/>
<gene>
    <name evidence="2" type="ORF">KP78_08180</name>
</gene>
<comment type="caution">
    <text evidence="2">The sequence shown here is derived from an EMBL/GenBank/DDBJ whole genome shotgun (WGS) entry which is preliminary data.</text>
</comment>
<evidence type="ECO:0000313" key="3">
    <source>
        <dbReference type="Proteomes" id="UP000031938"/>
    </source>
</evidence>